<dbReference type="SMART" id="SM00360">
    <property type="entry name" value="RRM"/>
    <property type="match status" value="2"/>
</dbReference>
<keyword evidence="3 7" id="KW-0862">Zinc</keyword>
<feature type="region of interest" description="Disordered" evidence="9">
    <location>
        <begin position="806"/>
        <end position="826"/>
    </location>
</feature>
<keyword evidence="4" id="KW-0694">RNA-binding</keyword>
<feature type="compositionally biased region" description="Low complexity" evidence="9">
    <location>
        <begin position="395"/>
        <end position="405"/>
    </location>
</feature>
<dbReference type="InterPro" id="IPR045137">
    <property type="entry name" value="RBM26/27"/>
</dbReference>
<proteinExistence type="predicted"/>
<feature type="compositionally biased region" description="Polar residues" evidence="9">
    <location>
        <begin position="549"/>
        <end position="559"/>
    </location>
</feature>
<dbReference type="InterPro" id="IPR036855">
    <property type="entry name" value="Znf_CCCH_sf"/>
</dbReference>
<comment type="function">
    <text evidence="6">May be involved in the turnover of nuclear polyadenylated (pA+) RNA.</text>
</comment>
<feature type="compositionally biased region" description="Polar residues" evidence="9">
    <location>
        <begin position="570"/>
        <end position="592"/>
    </location>
</feature>
<feature type="zinc finger region" description="C3H1-type" evidence="7">
    <location>
        <begin position="285"/>
        <end position="313"/>
    </location>
</feature>
<feature type="compositionally biased region" description="Acidic residues" evidence="9">
    <location>
        <begin position="929"/>
        <end position="938"/>
    </location>
</feature>
<dbReference type="InterPro" id="IPR000571">
    <property type="entry name" value="Znf_CCCH"/>
</dbReference>
<feature type="compositionally biased region" description="Basic and acidic residues" evidence="9">
    <location>
        <begin position="214"/>
        <end position="225"/>
    </location>
</feature>
<dbReference type="InterPro" id="IPR002483">
    <property type="entry name" value="PWI_dom"/>
</dbReference>
<feature type="compositionally biased region" description="Polar residues" evidence="9">
    <location>
        <begin position="382"/>
        <end position="394"/>
    </location>
</feature>
<dbReference type="GO" id="GO:0008270">
    <property type="term" value="F:zinc ion binding"/>
    <property type="evidence" value="ECO:0007669"/>
    <property type="project" value="UniProtKB-KW"/>
</dbReference>
<dbReference type="CDD" id="cd12257">
    <property type="entry name" value="RRM1_RBM26_like"/>
    <property type="match status" value="1"/>
</dbReference>
<evidence type="ECO:0000256" key="3">
    <source>
        <dbReference type="ARBA" id="ARBA00022833"/>
    </source>
</evidence>
<sequence length="944" mass="104958">MHINNPDALRNWLTVILEPLCDADPAALARYVLALLKKEKPAKELKQCMQEQLDVFLGQETTPFLERLFEAMKSEEYLSHAVAPHEGVGSSVTTTTTPLDTQNSTSSSSLATKSERECTPPLLNDNKTKEYDSISLSPFSSIQSSSGGGGSTSTATTTITTPHNNSRSKESPTRNKDDALSHTSSNSREVNRRRNRSRSRSFDRNLKRSRSKERRNMDHGRDRNVHKYRNKSPPNTRRFERRGGAFNRRNRSQSGSRSRSASPDRKKPSRSISPSLATEQDNLHSKKRQRCRDFDEKGYCMRGETCPWDHGVDPVVLEDINNPALLTIQQNAPLRGAPVHPEYNPYAPDLWNRGNMRPGGPANMNANAFGRLPPGARPPNPSFSFPMNQAVTPLQQQQQQQQQQQRELIPVPVVDGSNQLCGDMMQAAGQLPPHIKRRFDQEDPNNVNEGPNKRKPPIQNRLGPRVPSQQNCSLELRKIPRGLNAIAHLNNHFSKFGKIVNIQISYEGDPEAAIVTFSTHAEANVAYRSTEAVLNNRFIKVFWHSPNGGNANGDQSTPAASKPENPMSFRKNNYPNQYHINHKVTNTGTSEANNNVNPPTSTTTTNTSETDSSNPNNSVVDPKSGTITTQTATGTQSISNKGMTLVNTAAGAQPPVAAPVRIVPNPKLKREVAQLARKQKENAVQVACGLMKKKQSLLEGYVKQMQSTVGLLERSDVTEEQKKTYIATIKELEAKIVALRKEIAAEQQRLAAVQPPIQVRKTKEQKQKELLDVELDLITQEHDGNDTSAIQRKLKELQKSIHTAKSRIRSGPQRIAPPGSTSVDRRPTTLCVTGFELDESDIILGHFKHFGEITKNELDKTVPSLTISYATRLNAEQAMQRGRIFKEKPLHLSWVTATTAAPITAKPVESVSSGVSDDQQPSLTQSTGVDDDEEEIEEERSWRR</sequence>
<dbReference type="InterPro" id="IPR000504">
    <property type="entry name" value="RRM_dom"/>
</dbReference>
<feature type="coiled-coil region" evidence="8">
    <location>
        <begin position="715"/>
        <end position="749"/>
    </location>
</feature>
<feature type="region of interest" description="Disordered" evidence="9">
    <location>
        <begin position="549"/>
        <end position="636"/>
    </location>
</feature>
<evidence type="ECO:0000256" key="1">
    <source>
        <dbReference type="ARBA" id="ARBA00022723"/>
    </source>
</evidence>
<evidence type="ECO:0000259" key="10">
    <source>
        <dbReference type="PROSITE" id="PS50103"/>
    </source>
</evidence>
<evidence type="ECO:0000256" key="6">
    <source>
        <dbReference type="ARBA" id="ARBA00043866"/>
    </source>
</evidence>
<organism evidence="11">
    <name type="scientific">Culicoides sonorensis</name>
    <name type="common">Biting midge</name>
    <dbReference type="NCBI Taxonomy" id="179676"/>
    <lineage>
        <taxon>Eukaryota</taxon>
        <taxon>Metazoa</taxon>
        <taxon>Ecdysozoa</taxon>
        <taxon>Arthropoda</taxon>
        <taxon>Hexapoda</taxon>
        <taxon>Insecta</taxon>
        <taxon>Pterygota</taxon>
        <taxon>Neoptera</taxon>
        <taxon>Endopterygota</taxon>
        <taxon>Diptera</taxon>
        <taxon>Nematocera</taxon>
        <taxon>Chironomoidea</taxon>
        <taxon>Ceratopogonidae</taxon>
        <taxon>Ceratopogoninae</taxon>
        <taxon>Culicoides</taxon>
        <taxon>Monoculicoides</taxon>
    </lineage>
</organism>
<dbReference type="Pfam" id="PF14605">
    <property type="entry name" value="Nup35_RRM_2"/>
    <property type="match status" value="1"/>
</dbReference>
<dbReference type="AlphaFoldDB" id="A0A336MGH7"/>
<feature type="region of interest" description="Disordered" evidence="9">
    <location>
        <begin position="436"/>
        <end position="468"/>
    </location>
</feature>
<protein>
    <submittedName>
        <fullName evidence="11">CSON012044 protein</fullName>
    </submittedName>
</protein>
<dbReference type="FunFam" id="3.30.70.330:FF:000330">
    <property type="entry name" value="RNA-binding motif protein 26"/>
    <property type="match status" value="1"/>
</dbReference>
<feature type="compositionally biased region" description="Low complexity" evidence="9">
    <location>
        <begin position="133"/>
        <end position="145"/>
    </location>
</feature>
<dbReference type="PROSITE" id="PS50103">
    <property type="entry name" value="ZF_C3H1"/>
    <property type="match status" value="1"/>
</dbReference>
<evidence type="ECO:0000256" key="7">
    <source>
        <dbReference type="PROSITE-ProRule" id="PRU00723"/>
    </source>
</evidence>
<name>A0A336MGH7_CULSO</name>
<feature type="domain" description="C3H1-type" evidence="10">
    <location>
        <begin position="285"/>
        <end position="313"/>
    </location>
</feature>
<dbReference type="PANTHER" id="PTHR14398">
    <property type="entry name" value="RNA RECOGNITION RRM/RNP DOMAIN"/>
    <property type="match status" value="1"/>
</dbReference>
<feature type="compositionally biased region" description="Polar residues" evidence="9">
    <location>
        <begin position="910"/>
        <end position="928"/>
    </location>
</feature>
<dbReference type="VEuPathDB" id="VectorBase:CSON012044"/>
<evidence type="ECO:0000256" key="4">
    <source>
        <dbReference type="ARBA" id="ARBA00022884"/>
    </source>
</evidence>
<keyword evidence="5 8" id="KW-0175">Coiled coil</keyword>
<dbReference type="InterPro" id="IPR012677">
    <property type="entry name" value="Nucleotide-bd_a/b_plait_sf"/>
</dbReference>
<dbReference type="SUPFAM" id="SSF90229">
    <property type="entry name" value="CCCH zinc finger"/>
    <property type="match status" value="1"/>
</dbReference>
<feature type="compositionally biased region" description="Low complexity" evidence="9">
    <location>
        <begin position="252"/>
        <end position="261"/>
    </location>
</feature>
<dbReference type="Pfam" id="PF01480">
    <property type="entry name" value="PWI"/>
    <property type="match status" value="1"/>
</dbReference>
<feature type="compositionally biased region" description="Low complexity" evidence="9">
    <location>
        <begin position="593"/>
        <end position="636"/>
    </location>
</feature>
<keyword evidence="1 7" id="KW-0479">Metal-binding</keyword>
<dbReference type="GO" id="GO:0005634">
    <property type="term" value="C:nucleus"/>
    <property type="evidence" value="ECO:0007669"/>
    <property type="project" value="TreeGrafter"/>
</dbReference>
<dbReference type="EMBL" id="UFQT01000550">
    <property type="protein sequence ID" value="SSX25188.1"/>
    <property type="molecule type" value="Genomic_DNA"/>
</dbReference>
<evidence type="ECO:0000256" key="5">
    <source>
        <dbReference type="ARBA" id="ARBA00023054"/>
    </source>
</evidence>
<feature type="compositionally biased region" description="Basic and acidic residues" evidence="9">
    <location>
        <begin position="167"/>
        <end position="180"/>
    </location>
</feature>
<feature type="region of interest" description="Disordered" evidence="9">
    <location>
        <begin position="85"/>
        <end position="289"/>
    </location>
</feature>
<keyword evidence="2 7" id="KW-0863">Zinc-finger</keyword>
<reference evidence="11" key="1">
    <citation type="submission" date="2018-07" db="EMBL/GenBank/DDBJ databases">
        <authorList>
            <person name="Quirk P.G."/>
            <person name="Krulwich T.A."/>
        </authorList>
    </citation>
    <scope>NUCLEOTIDE SEQUENCE</scope>
</reference>
<dbReference type="SUPFAM" id="SSF54928">
    <property type="entry name" value="RNA-binding domain, RBD"/>
    <property type="match status" value="2"/>
</dbReference>
<dbReference type="InterPro" id="IPR035979">
    <property type="entry name" value="RBD_domain_sf"/>
</dbReference>
<accession>A0A336MGH7</accession>
<feature type="region of interest" description="Disordered" evidence="9">
    <location>
        <begin position="376"/>
        <end position="406"/>
    </location>
</feature>
<evidence type="ECO:0000313" key="11">
    <source>
        <dbReference type="EMBL" id="SSX25188.1"/>
    </source>
</evidence>
<evidence type="ECO:0000256" key="2">
    <source>
        <dbReference type="ARBA" id="ARBA00022771"/>
    </source>
</evidence>
<feature type="compositionally biased region" description="Low complexity" evidence="9">
    <location>
        <begin position="90"/>
        <end position="109"/>
    </location>
</feature>
<evidence type="ECO:0000256" key="9">
    <source>
        <dbReference type="SAM" id="MobiDB-lite"/>
    </source>
</evidence>
<gene>
    <name evidence="11" type="primary">CSON012044</name>
</gene>
<feature type="compositionally biased region" description="Low complexity" evidence="9">
    <location>
        <begin position="152"/>
        <end position="161"/>
    </location>
</feature>
<dbReference type="Gene3D" id="3.30.70.330">
    <property type="match status" value="2"/>
</dbReference>
<feature type="compositionally biased region" description="Polar residues" evidence="9">
    <location>
        <begin position="270"/>
        <end position="280"/>
    </location>
</feature>
<dbReference type="GO" id="GO:0003723">
    <property type="term" value="F:RNA binding"/>
    <property type="evidence" value="ECO:0007669"/>
    <property type="project" value="UniProtKB-KW"/>
</dbReference>
<feature type="region of interest" description="Disordered" evidence="9">
    <location>
        <begin position="905"/>
        <end position="944"/>
    </location>
</feature>
<dbReference type="PANTHER" id="PTHR14398:SF0">
    <property type="entry name" value="ZINC FINGER PROTEIN SWM"/>
    <property type="match status" value="1"/>
</dbReference>
<dbReference type="OMA" id="ITYDSHA"/>
<evidence type="ECO:0000256" key="8">
    <source>
        <dbReference type="SAM" id="Coils"/>
    </source>
</evidence>